<evidence type="ECO:0008006" key="3">
    <source>
        <dbReference type="Google" id="ProtNLM"/>
    </source>
</evidence>
<protein>
    <recommendedName>
        <fullName evidence="3">Reverse transcriptase</fullName>
    </recommendedName>
</protein>
<dbReference type="EMBL" id="JAZDWU010000004">
    <property type="protein sequence ID" value="KAL0004550.1"/>
    <property type="molecule type" value="Genomic_DNA"/>
</dbReference>
<dbReference type="Proteomes" id="UP001459277">
    <property type="component" value="Unassembled WGS sequence"/>
</dbReference>
<gene>
    <name evidence="1" type="ORF">SO802_012111</name>
</gene>
<evidence type="ECO:0000313" key="2">
    <source>
        <dbReference type="Proteomes" id="UP001459277"/>
    </source>
</evidence>
<organism evidence="1 2">
    <name type="scientific">Lithocarpus litseifolius</name>
    <dbReference type="NCBI Taxonomy" id="425828"/>
    <lineage>
        <taxon>Eukaryota</taxon>
        <taxon>Viridiplantae</taxon>
        <taxon>Streptophyta</taxon>
        <taxon>Embryophyta</taxon>
        <taxon>Tracheophyta</taxon>
        <taxon>Spermatophyta</taxon>
        <taxon>Magnoliopsida</taxon>
        <taxon>eudicotyledons</taxon>
        <taxon>Gunneridae</taxon>
        <taxon>Pentapetalae</taxon>
        <taxon>rosids</taxon>
        <taxon>fabids</taxon>
        <taxon>Fagales</taxon>
        <taxon>Fagaceae</taxon>
        <taxon>Lithocarpus</taxon>
    </lineage>
</organism>
<dbReference type="AlphaFoldDB" id="A0AAW2D5D3"/>
<sequence length="276" mass="32064">MVQPHGFENRGRLSRLLQDTVHKVEFDWGEKGKDGERKDKNEEEKEIFSCLAGKKRRKENSELATKDAIKGLLGVQEIRSYEKYLGLPSLVGRGKKASFNYIKERVWRKLQGWESKLLSQAGREVLIKSVIQAIPTFAMGCFKLPLGLCHEIEAMVKKFWWGQCGDRRKIHWLRWDVLTKSKLVGGLGFRDLIHFNDALLAKQAWRLLNNRESLFYKVFKAKFFPHCSILEAQDLASASYAWRSILRGRDVILEGACWRVGNGRSIKIWQHHWLPI</sequence>
<dbReference type="PANTHER" id="PTHR33116">
    <property type="entry name" value="REVERSE TRANSCRIPTASE ZINC-BINDING DOMAIN-CONTAINING PROTEIN-RELATED-RELATED"/>
    <property type="match status" value="1"/>
</dbReference>
<accession>A0AAW2D5D3</accession>
<reference evidence="1 2" key="1">
    <citation type="submission" date="2024-01" db="EMBL/GenBank/DDBJ databases">
        <title>A telomere-to-telomere, gap-free genome of sweet tea (Lithocarpus litseifolius).</title>
        <authorList>
            <person name="Zhou J."/>
        </authorList>
    </citation>
    <scope>NUCLEOTIDE SEQUENCE [LARGE SCALE GENOMIC DNA]</scope>
    <source>
        <strain evidence="1">Zhou-2022a</strain>
        <tissue evidence="1">Leaf</tissue>
    </source>
</reference>
<evidence type="ECO:0000313" key="1">
    <source>
        <dbReference type="EMBL" id="KAL0004550.1"/>
    </source>
</evidence>
<keyword evidence="2" id="KW-1185">Reference proteome</keyword>
<comment type="caution">
    <text evidence="1">The sequence shown here is derived from an EMBL/GenBank/DDBJ whole genome shotgun (WGS) entry which is preliminary data.</text>
</comment>
<name>A0AAW2D5D3_9ROSI</name>
<proteinExistence type="predicted"/>
<dbReference type="PANTHER" id="PTHR33116:SF86">
    <property type="entry name" value="REVERSE TRANSCRIPTASE DOMAIN-CONTAINING PROTEIN"/>
    <property type="match status" value="1"/>
</dbReference>